<dbReference type="OMA" id="FAETWAN"/>
<feature type="compositionally biased region" description="Polar residues" evidence="1">
    <location>
        <begin position="29"/>
        <end position="38"/>
    </location>
</feature>
<sequence length="335" mass="35491">MSTPPQAFHSSEPRKPGFNTLSFPAPASRSAQQYVETSPNPPPEFVATGPEYFTESSQITGANSSPPPSHQHQTPTTATVPNPHDSYLPEIDTTAKAANCTTSPTAMRQHVWDDPPKMPWYRRISSVGWLIITITFLGISGVVLAILGAMGFFTGHHRSGDSSSLSDYTTIISVSSLTSAQAEVTNPAASGAGDSSDMEGDAQMTATSMMISTTANDTSPLTITHPLCTNSSDFLTNITWLGSGPQLYDTLYDPPASSAAECCQLCADNAAPEFTPQGPGSGCTGWLFNDKSPWTPCTRLVVQTEKQGAKKGKTCPKGYADETKFVKAGKGEVGK</sequence>
<keyword evidence="2" id="KW-1133">Transmembrane helix</keyword>
<reference evidence="3 4" key="1">
    <citation type="journal article" date="2011" name="Cell">
        <title>Insight into structure and assembly of the nuclear pore complex by utilizing the genome of a eukaryotic thermophile.</title>
        <authorList>
            <person name="Amlacher S."/>
            <person name="Sarges P."/>
            <person name="Flemming D."/>
            <person name="van Noort V."/>
            <person name="Kunze R."/>
            <person name="Devos D.P."/>
            <person name="Arumugam M."/>
            <person name="Bork P."/>
            <person name="Hurt E."/>
        </authorList>
    </citation>
    <scope>NUCLEOTIDE SEQUENCE [LARGE SCALE GENOMIC DNA]</scope>
    <source>
        <strain evidence="4">DSM 1495 / CBS 144.50 / IMI 039719</strain>
    </source>
</reference>
<accession>G0RYE1</accession>
<dbReference type="OrthoDB" id="4586433at2759"/>
<evidence type="ECO:0000256" key="2">
    <source>
        <dbReference type="SAM" id="Phobius"/>
    </source>
</evidence>
<dbReference type="EMBL" id="GL988032">
    <property type="protein sequence ID" value="EGS23927.1"/>
    <property type="molecule type" value="Genomic_DNA"/>
</dbReference>
<evidence type="ECO:0000313" key="3">
    <source>
        <dbReference type="EMBL" id="EGS23927.1"/>
    </source>
</evidence>
<feature type="compositionally biased region" description="Polar residues" evidence="1">
    <location>
        <begin position="54"/>
        <end position="63"/>
    </location>
</feature>
<feature type="transmembrane region" description="Helical" evidence="2">
    <location>
        <begin position="127"/>
        <end position="153"/>
    </location>
</feature>
<dbReference type="HOGENOM" id="CLU_866254_0_0_1"/>
<evidence type="ECO:0000256" key="1">
    <source>
        <dbReference type="SAM" id="MobiDB-lite"/>
    </source>
</evidence>
<evidence type="ECO:0000313" key="4">
    <source>
        <dbReference type="Proteomes" id="UP000008066"/>
    </source>
</evidence>
<protein>
    <submittedName>
        <fullName evidence="3">Uncharacterized protein</fullName>
    </submittedName>
</protein>
<feature type="region of interest" description="Disordered" evidence="1">
    <location>
        <begin position="1"/>
        <end position="85"/>
    </location>
</feature>
<keyword evidence="4" id="KW-1185">Reference proteome</keyword>
<gene>
    <name evidence="3" type="ORF">CTHT_0006360</name>
</gene>
<dbReference type="GeneID" id="18254674"/>
<dbReference type="KEGG" id="cthr:CTHT_0006360"/>
<keyword evidence="2" id="KW-0812">Transmembrane</keyword>
<dbReference type="Proteomes" id="UP000008066">
    <property type="component" value="Unassembled WGS sequence"/>
</dbReference>
<dbReference type="AlphaFoldDB" id="G0RYE1"/>
<keyword evidence="2" id="KW-0472">Membrane</keyword>
<proteinExistence type="predicted"/>
<dbReference type="RefSeq" id="XP_006691169.1">
    <property type="nucleotide sequence ID" value="XM_006691106.1"/>
</dbReference>
<name>G0RYE1_CHATD</name>
<organism evidence="4">
    <name type="scientific">Chaetomium thermophilum (strain DSM 1495 / CBS 144.50 / IMI 039719)</name>
    <name type="common">Thermochaetoides thermophila</name>
    <dbReference type="NCBI Taxonomy" id="759272"/>
    <lineage>
        <taxon>Eukaryota</taxon>
        <taxon>Fungi</taxon>
        <taxon>Dikarya</taxon>
        <taxon>Ascomycota</taxon>
        <taxon>Pezizomycotina</taxon>
        <taxon>Sordariomycetes</taxon>
        <taxon>Sordariomycetidae</taxon>
        <taxon>Sordariales</taxon>
        <taxon>Chaetomiaceae</taxon>
        <taxon>Thermochaetoides</taxon>
    </lineage>
</organism>